<dbReference type="EMBL" id="LR134479">
    <property type="protein sequence ID" value="VEI22640.1"/>
    <property type="molecule type" value="Genomic_DNA"/>
</dbReference>
<feature type="compositionally biased region" description="Basic and acidic residues" evidence="1">
    <location>
        <begin position="363"/>
        <end position="376"/>
    </location>
</feature>
<feature type="compositionally biased region" description="Basic and acidic residues" evidence="1">
    <location>
        <begin position="78"/>
        <end position="89"/>
    </location>
</feature>
<feature type="region of interest" description="Disordered" evidence="1">
    <location>
        <begin position="330"/>
        <end position="422"/>
    </location>
</feature>
<evidence type="ECO:0008006" key="4">
    <source>
        <dbReference type="Google" id="ProtNLM"/>
    </source>
</evidence>
<evidence type="ECO:0000313" key="3">
    <source>
        <dbReference type="Proteomes" id="UP000282386"/>
    </source>
</evidence>
<accession>A0A7Z9D677</accession>
<proteinExistence type="predicted"/>
<sequence>MSEKPRHTSNTSGDNRPMYKGNRTEKSRGKKGGYKGKGFKDNRRDGNGYDRNGASGRGDKKFNRNHQSSQRSSTRRQHGSEDMPQEDVRTIGGRAGYRPSKAKAPEIDNDVTGRELDGATNRQLRALEPRNAETVAKHLVMAGRYLDIDPQFALEHAIAASRSAGRIAAVREAVGVTAYVAEEYETALRELRTHRRISGSNEHLALLVDCERALNRLPKALEMLNEAQREDLPTAVRVELAIVESGIYIDQGKKSQAIAVLRIPQLDPKRAYHYSPRLFTAYAAALANAGKKQEAQRWERLAHMAEAALGQGDYAEPEIFDIYGESDLLEPEENPATDEQPDSVETADLSEQEEAETTSENTGVKETEAGTDELHGENAPNIADEESGEDSIIDVAEPAENKVKTNQDTLNSVRAQQQTEPQ</sequence>
<name>A0A7Z9D677_9MICC</name>
<evidence type="ECO:0000256" key="1">
    <source>
        <dbReference type="SAM" id="MobiDB-lite"/>
    </source>
</evidence>
<feature type="region of interest" description="Disordered" evidence="1">
    <location>
        <begin position="1"/>
        <end position="105"/>
    </location>
</feature>
<feature type="compositionally biased region" description="Polar residues" evidence="1">
    <location>
        <begin position="406"/>
        <end position="422"/>
    </location>
</feature>
<dbReference type="AlphaFoldDB" id="A0A7Z9D677"/>
<feature type="compositionally biased region" description="Acidic residues" evidence="1">
    <location>
        <begin position="330"/>
        <end position="342"/>
    </location>
</feature>
<feature type="compositionally biased region" description="Basic and acidic residues" evidence="1">
    <location>
        <begin position="38"/>
        <end position="48"/>
    </location>
</feature>
<organism evidence="2 3">
    <name type="scientific">Rothia aeria</name>
    <dbReference type="NCBI Taxonomy" id="172042"/>
    <lineage>
        <taxon>Bacteria</taxon>
        <taxon>Bacillati</taxon>
        <taxon>Actinomycetota</taxon>
        <taxon>Actinomycetes</taxon>
        <taxon>Micrococcales</taxon>
        <taxon>Micrococcaceae</taxon>
        <taxon>Rothia</taxon>
    </lineage>
</organism>
<protein>
    <recommendedName>
        <fullName evidence="4">TPR-repeat-containing protein</fullName>
    </recommendedName>
</protein>
<dbReference type="RefSeq" id="WP_232018635.1">
    <property type="nucleotide sequence ID" value="NZ_LR134479.1"/>
</dbReference>
<reference evidence="2 3" key="1">
    <citation type="submission" date="2018-12" db="EMBL/GenBank/DDBJ databases">
        <authorList>
            <consortium name="Pathogen Informatics"/>
        </authorList>
    </citation>
    <scope>NUCLEOTIDE SEQUENCE [LARGE SCALE GENOMIC DNA]</scope>
    <source>
        <strain evidence="2 3">NCTC10207</strain>
    </source>
</reference>
<evidence type="ECO:0000313" key="2">
    <source>
        <dbReference type="EMBL" id="VEI22640.1"/>
    </source>
</evidence>
<feature type="compositionally biased region" description="Acidic residues" evidence="1">
    <location>
        <begin position="383"/>
        <end position="392"/>
    </location>
</feature>
<gene>
    <name evidence="2" type="ORF">NCTC10207_00724</name>
</gene>
<feature type="compositionally biased region" description="Acidic residues" evidence="1">
    <location>
        <begin position="348"/>
        <end position="357"/>
    </location>
</feature>
<dbReference type="Proteomes" id="UP000282386">
    <property type="component" value="Chromosome"/>
</dbReference>